<dbReference type="PANTHER" id="PTHR13932:SF5">
    <property type="entry name" value="RADICAL S-ADENOSYL METHIONINE DOMAIN-CONTAINING PROTEIN 1, MITOCHONDRIAL"/>
    <property type="match status" value="1"/>
</dbReference>
<dbReference type="InterPro" id="IPR034505">
    <property type="entry name" value="Coproporphyrinogen-III_oxidase"/>
</dbReference>
<dbReference type="SFLD" id="SFLDS00029">
    <property type="entry name" value="Radical_SAM"/>
    <property type="match status" value="1"/>
</dbReference>
<name>A0A9P9Z402_9POAL</name>
<gene>
    <name evidence="3" type="ORF">LUZ63_023443</name>
</gene>
<proteinExistence type="predicted"/>
<dbReference type="GO" id="GO:0003824">
    <property type="term" value="F:catalytic activity"/>
    <property type="evidence" value="ECO:0007669"/>
    <property type="project" value="InterPro"/>
</dbReference>
<evidence type="ECO:0000256" key="1">
    <source>
        <dbReference type="SAM" id="MobiDB-lite"/>
    </source>
</evidence>
<evidence type="ECO:0000313" key="3">
    <source>
        <dbReference type="EMBL" id="KAJ1681321.1"/>
    </source>
</evidence>
<keyword evidence="4" id="KW-1185">Reference proteome</keyword>
<accession>A0A9P9Z402</accession>
<feature type="domain" description="Elp3/MiaA/NifB-like radical SAM core" evidence="2">
    <location>
        <begin position="84"/>
        <end position="315"/>
    </location>
</feature>
<evidence type="ECO:0000259" key="2">
    <source>
        <dbReference type="SMART" id="SM00729"/>
    </source>
</evidence>
<dbReference type="SMART" id="SM00729">
    <property type="entry name" value="Elp3"/>
    <property type="match status" value="1"/>
</dbReference>
<feature type="region of interest" description="Disordered" evidence="1">
    <location>
        <begin position="214"/>
        <end position="259"/>
    </location>
</feature>
<comment type="caution">
    <text evidence="3">The sequence shown here is derived from an EMBL/GenBank/DDBJ whole genome shotgun (WGS) entry which is preliminary data.</text>
</comment>
<dbReference type="PANTHER" id="PTHR13932">
    <property type="entry name" value="COPROPORPHYRINIGEN III OXIDASE"/>
    <property type="match status" value="1"/>
</dbReference>
<dbReference type="EMBL" id="JAMQYH010001107">
    <property type="protein sequence ID" value="KAJ1681321.1"/>
    <property type="molecule type" value="Genomic_DNA"/>
</dbReference>
<sequence length="403" mass="43493">MLDWHASDEVWFTVRAFRRSRVARLPRVPGLGPSSANGRCSRVTCGRSRPCTPHPPDGCRSAAGRSGAADGRLPADLPVDPDADFSVYLHVPFCRVRCGYCDFNTYTATELRGARQDTYADTLSREVALARDVLADARRLRPASTVFFGGGTPTLLPPGDLGRMLGAVRDAFELAPGAEITVEANPDTVTAVVAADLAAAGVTRLSIGMQSGGAARAESARSERTIRATSARPWRRRARPASMSASTSSTAHPAKGTGLARRIRRGEVSAPDDDLQADMYELADDLLAGDGFQWYEVSNWARDDSHRSRHNLAYWRGSDWWGFGPGAHSHIGGLRFWNVKHPAAYAQRLAAGESPAAARERPDAASRHLEDVLLRSRIREGLPVSDLDDHGRHGVAGLIADGP</sequence>
<protein>
    <recommendedName>
        <fullName evidence="2">Elp3/MiaA/NifB-like radical SAM core domain-containing protein</fullName>
    </recommendedName>
</protein>
<dbReference type="GO" id="GO:0051539">
    <property type="term" value="F:4 iron, 4 sulfur cluster binding"/>
    <property type="evidence" value="ECO:0007669"/>
    <property type="project" value="TreeGrafter"/>
</dbReference>
<dbReference type="InterPro" id="IPR058240">
    <property type="entry name" value="rSAM_sf"/>
</dbReference>
<dbReference type="InterPro" id="IPR007197">
    <property type="entry name" value="rSAM"/>
</dbReference>
<dbReference type="AlphaFoldDB" id="A0A9P9Z402"/>
<dbReference type="GO" id="GO:0006779">
    <property type="term" value="P:porphyrin-containing compound biosynthetic process"/>
    <property type="evidence" value="ECO:0007669"/>
    <property type="project" value="TreeGrafter"/>
</dbReference>
<dbReference type="Pfam" id="PF04055">
    <property type="entry name" value="Radical_SAM"/>
    <property type="match status" value="1"/>
</dbReference>
<feature type="compositionally biased region" description="Low complexity" evidence="1">
    <location>
        <begin position="240"/>
        <end position="254"/>
    </location>
</feature>
<dbReference type="Proteomes" id="UP001151287">
    <property type="component" value="Unassembled WGS sequence"/>
</dbReference>
<dbReference type="OrthoDB" id="431409at2759"/>
<dbReference type="InterPro" id="IPR006638">
    <property type="entry name" value="Elp3/MiaA/NifB-like_rSAM"/>
</dbReference>
<dbReference type="SUPFAM" id="SSF102114">
    <property type="entry name" value="Radical SAM enzymes"/>
    <property type="match status" value="1"/>
</dbReference>
<reference evidence="3" key="1">
    <citation type="journal article" date="2022" name="Cell">
        <title>Repeat-based holocentromeres influence genome architecture and karyotype evolution.</title>
        <authorList>
            <person name="Hofstatter P.G."/>
            <person name="Thangavel G."/>
            <person name="Lux T."/>
            <person name="Neumann P."/>
            <person name="Vondrak T."/>
            <person name="Novak P."/>
            <person name="Zhang M."/>
            <person name="Costa L."/>
            <person name="Castellani M."/>
            <person name="Scott A."/>
            <person name="Toegelov H."/>
            <person name="Fuchs J."/>
            <person name="Mata-Sucre Y."/>
            <person name="Dias Y."/>
            <person name="Vanzela A.L.L."/>
            <person name="Huettel B."/>
            <person name="Almeida C.C.S."/>
            <person name="Simkova H."/>
            <person name="Souza G."/>
            <person name="Pedrosa-Harand A."/>
            <person name="Macas J."/>
            <person name="Mayer K.F.X."/>
            <person name="Houben A."/>
            <person name="Marques A."/>
        </authorList>
    </citation>
    <scope>NUCLEOTIDE SEQUENCE</scope>
    <source>
        <strain evidence="3">RhyBre1mFocal</strain>
    </source>
</reference>
<dbReference type="GO" id="GO:0005737">
    <property type="term" value="C:cytoplasm"/>
    <property type="evidence" value="ECO:0007669"/>
    <property type="project" value="TreeGrafter"/>
</dbReference>
<organism evidence="3 4">
    <name type="scientific">Rhynchospora breviuscula</name>
    <dbReference type="NCBI Taxonomy" id="2022672"/>
    <lineage>
        <taxon>Eukaryota</taxon>
        <taxon>Viridiplantae</taxon>
        <taxon>Streptophyta</taxon>
        <taxon>Embryophyta</taxon>
        <taxon>Tracheophyta</taxon>
        <taxon>Spermatophyta</taxon>
        <taxon>Magnoliopsida</taxon>
        <taxon>Liliopsida</taxon>
        <taxon>Poales</taxon>
        <taxon>Cyperaceae</taxon>
        <taxon>Cyperoideae</taxon>
        <taxon>Rhynchosporeae</taxon>
        <taxon>Rhynchospora</taxon>
    </lineage>
</organism>
<evidence type="ECO:0000313" key="4">
    <source>
        <dbReference type="Proteomes" id="UP001151287"/>
    </source>
</evidence>